<name>A0A1L8QN40_9ENTE</name>
<evidence type="ECO:0000313" key="2">
    <source>
        <dbReference type="Proteomes" id="UP000182149"/>
    </source>
</evidence>
<evidence type="ECO:0000313" key="1">
    <source>
        <dbReference type="EMBL" id="OJG08923.1"/>
    </source>
</evidence>
<sequence>MSKINRNRKLEATIVPVFFDFQGAQILFPDISCIIISDGIFLSENINNQ</sequence>
<dbReference type="Proteomes" id="UP000182149">
    <property type="component" value="Unassembled WGS sequence"/>
</dbReference>
<dbReference type="STRING" id="328396.RU93_GL001321"/>
<accession>A0A1L8QN40</accession>
<gene>
    <name evidence="1" type="ORF">RU93_GL001321</name>
</gene>
<keyword evidence="2" id="KW-1185">Reference proteome</keyword>
<dbReference type="EMBL" id="JXKD01000025">
    <property type="protein sequence ID" value="OJG08923.1"/>
    <property type="molecule type" value="Genomic_DNA"/>
</dbReference>
<proteinExistence type="predicted"/>
<organism evidence="1 2">
    <name type="scientific">Enterococcus aquimarinus</name>
    <dbReference type="NCBI Taxonomy" id="328396"/>
    <lineage>
        <taxon>Bacteria</taxon>
        <taxon>Bacillati</taxon>
        <taxon>Bacillota</taxon>
        <taxon>Bacilli</taxon>
        <taxon>Lactobacillales</taxon>
        <taxon>Enterococcaceae</taxon>
        <taxon>Enterococcus</taxon>
    </lineage>
</organism>
<dbReference type="AlphaFoldDB" id="A0A1L8QN40"/>
<reference evidence="1 2" key="1">
    <citation type="submission" date="2014-12" db="EMBL/GenBank/DDBJ databases">
        <title>Draft genome sequences of 29 type strains of Enterococci.</title>
        <authorList>
            <person name="Zhong Z."/>
            <person name="Sun Z."/>
            <person name="Liu W."/>
            <person name="Zhang W."/>
            <person name="Zhang H."/>
        </authorList>
    </citation>
    <scope>NUCLEOTIDE SEQUENCE [LARGE SCALE GENOMIC DNA]</scope>
    <source>
        <strain evidence="1 2">DSM 17690</strain>
    </source>
</reference>
<protein>
    <submittedName>
        <fullName evidence="1">Uncharacterized protein</fullName>
    </submittedName>
</protein>
<comment type="caution">
    <text evidence="1">The sequence shown here is derived from an EMBL/GenBank/DDBJ whole genome shotgun (WGS) entry which is preliminary data.</text>
</comment>